<reference evidence="2" key="1">
    <citation type="submission" date="2020-04" db="EMBL/GenBank/DDBJ databases">
        <title>Deep metagenomics examines the oral microbiome during advanced dental caries in children, revealing novel taxa and co-occurrences with host molecules.</title>
        <authorList>
            <person name="Baker J.L."/>
            <person name="Morton J.T."/>
            <person name="Dinis M."/>
            <person name="Alvarez R."/>
            <person name="Tran N.C."/>
            <person name="Knight R."/>
            <person name="Edlund A."/>
        </authorList>
    </citation>
    <scope>NUCLEOTIDE SEQUENCE</scope>
    <source>
        <strain evidence="2">JCVI_34_bin.1</strain>
    </source>
</reference>
<dbReference type="EMBL" id="JABZGR010000001">
    <property type="protein sequence ID" value="MBF0969510.1"/>
    <property type="molecule type" value="Genomic_DNA"/>
</dbReference>
<comment type="caution">
    <text evidence="2">The sequence shown here is derived from an EMBL/GenBank/DDBJ whole genome shotgun (WGS) entry which is preliminary data.</text>
</comment>
<sequence length="91" mass="10195">MATLIKANGTKKDIQPQNGTDFKLEELQKYVDGLIEIIDLHNGEILVINENGKDVYKINKVATDLAHKYFALFPGDYIDGDVVLCKDGEVR</sequence>
<evidence type="ECO:0000259" key="1">
    <source>
        <dbReference type="Pfam" id="PF12957"/>
    </source>
</evidence>
<name>A0A929RUK5_9BACT</name>
<organism evidence="2 3">
    <name type="scientific">Alloprevotella tannerae</name>
    <dbReference type="NCBI Taxonomy" id="76122"/>
    <lineage>
        <taxon>Bacteria</taxon>
        <taxon>Pseudomonadati</taxon>
        <taxon>Bacteroidota</taxon>
        <taxon>Bacteroidia</taxon>
        <taxon>Bacteroidales</taxon>
        <taxon>Prevotellaceae</taxon>
        <taxon>Alloprevotella</taxon>
    </lineage>
</organism>
<gene>
    <name evidence="2" type="ORF">HXK21_00495</name>
</gene>
<evidence type="ECO:0000313" key="3">
    <source>
        <dbReference type="Proteomes" id="UP000704068"/>
    </source>
</evidence>
<feature type="domain" description="DUF3846" evidence="1">
    <location>
        <begin position="20"/>
        <end position="87"/>
    </location>
</feature>
<protein>
    <recommendedName>
        <fullName evidence="1">DUF3846 domain-containing protein</fullName>
    </recommendedName>
</protein>
<dbReference type="Pfam" id="PF12957">
    <property type="entry name" value="DUF3846"/>
    <property type="match status" value="1"/>
</dbReference>
<accession>A0A929RUK5</accession>
<dbReference type="Proteomes" id="UP000704068">
    <property type="component" value="Unassembled WGS sequence"/>
</dbReference>
<dbReference type="InterPro" id="IPR024559">
    <property type="entry name" value="DUF3846"/>
</dbReference>
<dbReference type="AlphaFoldDB" id="A0A929RUK5"/>
<evidence type="ECO:0000313" key="2">
    <source>
        <dbReference type="EMBL" id="MBF0969510.1"/>
    </source>
</evidence>
<dbReference type="RefSeq" id="WP_303762466.1">
    <property type="nucleotide sequence ID" value="NZ_JABZGR010000001.1"/>
</dbReference>
<proteinExistence type="predicted"/>